<reference evidence="1 2" key="1">
    <citation type="journal article" date="2006" name="Syst. Appl. Microbiol.">
        <title>Anoxybacillus amylolyticus sp. nov., a thermophilic amylase producing bacterium isolated from Mount Rittmann (Antarctica).</title>
        <authorList>
            <person name="Poli A."/>
            <person name="Esposito E."/>
            <person name="Lama L."/>
            <person name="Orlando P."/>
            <person name="Nicolaus G."/>
            <person name="de Appolonia F."/>
            <person name="Gambacorta A."/>
            <person name="Nicolaus B."/>
        </authorList>
    </citation>
    <scope>NUCLEOTIDE SEQUENCE [LARGE SCALE GENOMIC DNA]</scope>
    <source>
        <strain evidence="1 2">DSM 15939</strain>
    </source>
</reference>
<dbReference type="EMBL" id="CP015438">
    <property type="protein sequence ID" value="ANB60097.1"/>
    <property type="molecule type" value="Genomic_DNA"/>
</dbReference>
<dbReference type="PATRIC" id="fig|294699.3.peg.311"/>
<dbReference type="KEGG" id="aamy:GFC30_327"/>
<dbReference type="AlphaFoldDB" id="A0A160F1Q6"/>
<protein>
    <submittedName>
        <fullName evidence="1">Putative membrane protein</fullName>
    </submittedName>
</protein>
<dbReference type="Proteomes" id="UP000076865">
    <property type="component" value="Chromosome"/>
</dbReference>
<proteinExistence type="predicted"/>
<evidence type="ECO:0000313" key="2">
    <source>
        <dbReference type="Proteomes" id="UP000076865"/>
    </source>
</evidence>
<gene>
    <name evidence="1" type="ORF">GFC30_327</name>
</gene>
<keyword evidence="2" id="KW-1185">Reference proteome</keyword>
<evidence type="ECO:0000313" key="1">
    <source>
        <dbReference type="EMBL" id="ANB60097.1"/>
    </source>
</evidence>
<accession>A0A160F1Q6</accession>
<sequence length="57" mass="6266">MGFPFLFLIIFFSGLAGFFLTGYLGVVYIGICTTINTVLLILLVRKVYGKSNNGNDI</sequence>
<organism evidence="1 2">
    <name type="scientific">Anoxybacteroides amylolyticum</name>
    <dbReference type="NCBI Taxonomy" id="294699"/>
    <lineage>
        <taxon>Bacteria</taxon>
        <taxon>Bacillati</taxon>
        <taxon>Bacillota</taxon>
        <taxon>Bacilli</taxon>
        <taxon>Bacillales</taxon>
        <taxon>Anoxybacillaceae</taxon>
        <taxon>Anoxybacteroides</taxon>
    </lineage>
</organism>
<name>A0A160F1Q6_9BACL</name>